<name>A0A4Y2STK1_ARAVE</name>
<comment type="caution">
    <text evidence="1">The sequence shown here is derived from an EMBL/GenBank/DDBJ whole genome shotgun (WGS) entry which is preliminary data.</text>
</comment>
<evidence type="ECO:0000313" key="1">
    <source>
        <dbReference type="EMBL" id="GBN91688.1"/>
    </source>
</evidence>
<accession>A0A4Y2STK1</accession>
<gene>
    <name evidence="1" type="ORF">AVEN_16866_1</name>
</gene>
<proteinExistence type="predicted"/>
<dbReference type="EMBL" id="BGPR01024014">
    <property type="protein sequence ID" value="GBN91688.1"/>
    <property type="molecule type" value="Genomic_DNA"/>
</dbReference>
<organism evidence="1 2">
    <name type="scientific">Araneus ventricosus</name>
    <name type="common">Orbweaver spider</name>
    <name type="synonym">Epeira ventricosa</name>
    <dbReference type="NCBI Taxonomy" id="182803"/>
    <lineage>
        <taxon>Eukaryota</taxon>
        <taxon>Metazoa</taxon>
        <taxon>Ecdysozoa</taxon>
        <taxon>Arthropoda</taxon>
        <taxon>Chelicerata</taxon>
        <taxon>Arachnida</taxon>
        <taxon>Araneae</taxon>
        <taxon>Araneomorphae</taxon>
        <taxon>Entelegynae</taxon>
        <taxon>Araneoidea</taxon>
        <taxon>Araneidae</taxon>
        <taxon>Araneus</taxon>
    </lineage>
</organism>
<sequence>MSVDCLVTSNTRWWTGEEFLSVPEFPENFQSVDSDIDYLTENERDTVVLERKKIPESVSSNETVLLTEDDSGVLEKLLEHSNNYFKVNLFFLIFSDSFPNAETKLKDLNP</sequence>
<keyword evidence="2" id="KW-1185">Reference proteome</keyword>
<protein>
    <submittedName>
        <fullName evidence="1">Uncharacterized protein</fullName>
    </submittedName>
</protein>
<reference evidence="1 2" key="1">
    <citation type="journal article" date="2019" name="Sci. Rep.">
        <title>Orb-weaving spider Araneus ventricosus genome elucidates the spidroin gene catalogue.</title>
        <authorList>
            <person name="Kono N."/>
            <person name="Nakamura H."/>
            <person name="Ohtoshi R."/>
            <person name="Moran D.A.P."/>
            <person name="Shinohara A."/>
            <person name="Yoshida Y."/>
            <person name="Fujiwara M."/>
            <person name="Mori M."/>
            <person name="Tomita M."/>
            <person name="Arakawa K."/>
        </authorList>
    </citation>
    <scope>NUCLEOTIDE SEQUENCE [LARGE SCALE GENOMIC DNA]</scope>
</reference>
<evidence type="ECO:0000313" key="2">
    <source>
        <dbReference type="Proteomes" id="UP000499080"/>
    </source>
</evidence>
<dbReference type="Proteomes" id="UP000499080">
    <property type="component" value="Unassembled WGS sequence"/>
</dbReference>
<dbReference type="AlphaFoldDB" id="A0A4Y2STK1"/>